<dbReference type="PANTHER" id="PTHR21727">
    <property type="entry name" value="PHOSPHORYLATED CTD INTERACTING FACTOR 1"/>
    <property type="match status" value="1"/>
</dbReference>
<name>A0A914V7G0_9BILA</name>
<dbReference type="PROSITE" id="PS01159">
    <property type="entry name" value="WW_DOMAIN_1"/>
    <property type="match status" value="1"/>
</dbReference>
<dbReference type="AlphaFoldDB" id="A0A914V7G0"/>
<dbReference type="GO" id="GO:0099122">
    <property type="term" value="F:RNA polymerase II C-terminal domain binding"/>
    <property type="evidence" value="ECO:0007669"/>
    <property type="project" value="InterPro"/>
</dbReference>
<dbReference type="Gene3D" id="2.20.70.10">
    <property type="match status" value="1"/>
</dbReference>
<organism evidence="3 4">
    <name type="scientific">Plectus sambesii</name>
    <dbReference type="NCBI Taxonomy" id="2011161"/>
    <lineage>
        <taxon>Eukaryota</taxon>
        <taxon>Metazoa</taxon>
        <taxon>Ecdysozoa</taxon>
        <taxon>Nematoda</taxon>
        <taxon>Chromadorea</taxon>
        <taxon>Plectida</taxon>
        <taxon>Plectina</taxon>
        <taxon>Plectoidea</taxon>
        <taxon>Plectidae</taxon>
        <taxon>Plectus</taxon>
    </lineage>
</organism>
<feature type="compositionally biased region" description="Low complexity" evidence="1">
    <location>
        <begin position="54"/>
        <end position="69"/>
    </location>
</feature>
<feature type="domain" description="WW" evidence="2">
    <location>
        <begin position="95"/>
        <end position="129"/>
    </location>
</feature>
<dbReference type="GO" id="GO:0005634">
    <property type="term" value="C:nucleus"/>
    <property type="evidence" value="ECO:0007669"/>
    <property type="project" value="TreeGrafter"/>
</dbReference>
<dbReference type="Proteomes" id="UP000887566">
    <property type="component" value="Unplaced"/>
</dbReference>
<dbReference type="InterPro" id="IPR022035">
    <property type="entry name" value="PCIF1_WW"/>
</dbReference>
<accession>A0A914V7G0</accession>
<dbReference type="InterPro" id="IPR036020">
    <property type="entry name" value="WW_dom_sf"/>
</dbReference>
<evidence type="ECO:0000259" key="2">
    <source>
        <dbReference type="PROSITE" id="PS50020"/>
    </source>
</evidence>
<dbReference type="GO" id="GO:0016422">
    <property type="term" value="F:mRNA (2'-O-methyladenosine-N6-)-methyltransferase activity"/>
    <property type="evidence" value="ECO:0007669"/>
    <property type="project" value="InterPro"/>
</dbReference>
<dbReference type="Pfam" id="PF12237">
    <property type="entry name" value="PCIF1_WW"/>
    <property type="match status" value="1"/>
</dbReference>
<feature type="region of interest" description="Disordered" evidence="1">
    <location>
        <begin position="1"/>
        <end position="82"/>
    </location>
</feature>
<dbReference type="SUPFAM" id="SSF51045">
    <property type="entry name" value="WW domain"/>
    <property type="match status" value="1"/>
</dbReference>
<evidence type="ECO:0000256" key="1">
    <source>
        <dbReference type="SAM" id="MobiDB-lite"/>
    </source>
</evidence>
<dbReference type="PROSITE" id="PS50020">
    <property type="entry name" value="WW_DOMAIN_2"/>
    <property type="match status" value="1"/>
</dbReference>
<dbReference type="WBParaSite" id="PSAMB.scaffold15size126113.g390.t1">
    <property type="protein sequence ID" value="PSAMB.scaffold15size126113.g390.t1"/>
    <property type="gene ID" value="PSAMB.scaffold15size126113.g390"/>
</dbReference>
<evidence type="ECO:0000313" key="4">
    <source>
        <dbReference type="WBParaSite" id="PSAMB.scaffold15size126113.g390.t1"/>
    </source>
</evidence>
<proteinExistence type="predicted"/>
<feature type="region of interest" description="Disordered" evidence="1">
    <location>
        <begin position="130"/>
        <end position="151"/>
    </location>
</feature>
<sequence length="452" mass="49907">MEEDVSRGNEVMPHKRARLSTAEEEIDSSACDSPPTTEADGDGDGEGRDELDDSPSSASPGGSSSTSALSPPPLLSPASKAMCEARDATKDLPPALIEAGWRRCFSAREQSYYFFNKVSRQSCWTMPELSSDDNRGNGMKRQSIDDASQPSARRFVDSTDWELSIVSNAKMRERLPIAAYPSQPDIEALRDEAVRKLRHHFHELCHNREVRHAIWSTVKRYQTLTGFAPHEGVSLFRSPLVSVFRCCARLLQTTFEAYATPFTSYFRQFCSPFPDTDGYFGSRGRFTDFRPVEGSFVLASPPFCEEMAEANIEHMLSLLSAADSGPLSFVVLLANVQSTHDQTQSPCDRLTAILRDSGFCPSTRSATLPPYDHYWRHGAVQCVAKDDPGIYVRSPSATHVFIAQNTAGETRWPNGDAAVAAICEAFRTFPSSSRPTLAQPGRVHSNRSLSSV</sequence>
<keyword evidence="3" id="KW-1185">Reference proteome</keyword>
<dbReference type="InterPro" id="IPR001202">
    <property type="entry name" value="WW_dom"/>
</dbReference>
<reference evidence="4" key="1">
    <citation type="submission" date="2022-11" db="UniProtKB">
        <authorList>
            <consortium name="WormBaseParasite"/>
        </authorList>
    </citation>
    <scope>IDENTIFICATION</scope>
</reference>
<protein>
    <submittedName>
        <fullName evidence="4">WW domain-containing protein</fullName>
    </submittedName>
</protein>
<dbReference type="CDD" id="cd00201">
    <property type="entry name" value="WW"/>
    <property type="match status" value="1"/>
</dbReference>
<feature type="region of interest" description="Disordered" evidence="1">
    <location>
        <begin position="432"/>
        <end position="452"/>
    </location>
</feature>
<feature type="compositionally biased region" description="Acidic residues" evidence="1">
    <location>
        <begin position="39"/>
        <end position="53"/>
    </location>
</feature>
<evidence type="ECO:0000313" key="3">
    <source>
        <dbReference type="Proteomes" id="UP000887566"/>
    </source>
</evidence>
<dbReference type="PANTHER" id="PTHR21727:SF0">
    <property type="entry name" value="MRNA (2'-O-METHYLADENOSINE-N(6)-)-METHYLTRANSFERASE"/>
    <property type="match status" value="1"/>
</dbReference>
<dbReference type="InterPro" id="IPR039881">
    <property type="entry name" value="PCIF1-like"/>
</dbReference>